<dbReference type="GO" id="GO:0008270">
    <property type="term" value="F:zinc ion binding"/>
    <property type="evidence" value="ECO:0007669"/>
    <property type="project" value="InterPro"/>
</dbReference>
<proteinExistence type="inferred from homology"/>
<comment type="similarity">
    <text evidence="5">Belongs to the protein kinase superfamily. STE Ser/Thr protein kinase family. STE20 subfamily.</text>
</comment>
<dbReference type="GO" id="GO:0004674">
    <property type="term" value="F:protein serine/threonine kinase activity"/>
    <property type="evidence" value="ECO:0007669"/>
    <property type="project" value="UniProtKB-KW"/>
</dbReference>
<dbReference type="InterPro" id="IPR008271">
    <property type="entry name" value="Ser/Thr_kinase_AS"/>
</dbReference>
<dbReference type="PROSITE" id="PS00107">
    <property type="entry name" value="PROTEIN_KINASE_ATP"/>
    <property type="match status" value="1"/>
</dbReference>
<sequence length="952" mass="104197">MAYSNAYGGGFGDNLPPVPVRVASVKTDKNGAGSDSKKKRWFKGGGSSNPGKDKPEISSPIDFEHTVHVGFDPNTGEFTGMPEAWARLLQNSGISAAEKKKNPQAVVKALEFFTHNQSAAGMEEGKFMTAPRYTADEGSGSHTRPAISDTTFTPLAPVRPAPQPPSEDLAPNIPPRPPISKAASKDMPPIPPPKTPLKPPTQGSAGGAQAAQNQKREKKPKMSDAEVVQHLRAIVSVGDPTKKYTKMEKIGQGASGTVFTAVEVATGSQVAIKQMNLAQQPKKELIINEIIVMKEIKQQNIVNFVDSFLVGEAELWVVMEYLAGGSLTDVVTETVMNESQIAAVCRECLQALEFLHAHQVIHRDIKSDNILLGMDGQVKLTDFGFCAQISPEQNKRSTMVGTPYWMAPEVVTRKQYGPKVDIWSLGIMAIEMVEGEPPYLNENPLRALYLIATNGTPELQNPEKLSRTFRDFLNKSLEMDVDKRGTATTLLQHHFLKKSAPLSSLTPLILAAPGNGREALIRMLLGVHVLHGSPASLTQRRATVPYELYHHDQDALYDLMQSYAGEFPHIARLYSIGQSVEGVDLWVIEISDNPGVHEPGEPEFKYVANMHGNEVTGRETLLYLMQYLCELYAVDDGVTELVDSTRIHLLPAMNPDGYAEAYEGDVGGTTGRRNANGFDLNRNFPDRFKSPEDSPPIQPETQAVIEWIQDYPFVLSANLHNGALVANYPYDATEDGRSIYSRSPDDDIFIQLAKAYSFSHPTMHLGDTCGDAFTDGITNGADWYSVNGGMQDYNYLNSNCFEITIEQGCVKFPYAADLPDIWAENRVPLLALISEVHKGLAGFVTDERGKPIANASIDIVGRNHSVTTTKDGEYWRLLSPGVYSVAVYADGFSSMCQKGVEVPNDGRLSLNFTLTQLNVRGEDKSFACCSIIMALPSTLAISFGLLILSLLQ</sequence>
<dbReference type="FunFam" id="3.90.810.10:FF:000005">
    <property type="entry name" value="Non-specific serine/threonine protein kinase"/>
    <property type="match status" value="1"/>
</dbReference>
<dbReference type="InterPro" id="IPR050753">
    <property type="entry name" value="Peptidase_M14_domain"/>
</dbReference>
<dbReference type="PRINTS" id="PR00765">
    <property type="entry name" value="CRBOXYPTASEA"/>
</dbReference>
<dbReference type="SMART" id="SM00631">
    <property type="entry name" value="Zn_pept"/>
    <property type="match status" value="1"/>
</dbReference>
<evidence type="ECO:0000256" key="24">
    <source>
        <dbReference type="PROSITE-ProRule" id="PRU10141"/>
    </source>
</evidence>
<dbReference type="PANTHER" id="PTHR11532:SF57">
    <property type="entry name" value="CARBOXYPEPTIDASE D, B"/>
    <property type="match status" value="1"/>
</dbReference>
<keyword evidence="15 30" id="KW-0418">Kinase</keyword>
<comment type="catalytic activity">
    <reaction evidence="22">
        <text>L-seryl-[protein] + ATP = O-phospho-L-seryl-[protein] + ADP + H(+)</text>
        <dbReference type="Rhea" id="RHEA:17989"/>
        <dbReference type="Rhea" id="RHEA-COMP:9863"/>
        <dbReference type="Rhea" id="RHEA-COMP:11604"/>
        <dbReference type="ChEBI" id="CHEBI:15378"/>
        <dbReference type="ChEBI" id="CHEBI:29999"/>
        <dbReference type="ChEBI" id="CHEBI:30616"/>
        <dbReference type="ChEBI" id="CHEBI:83421"/>
        <dbReference type="ChEBI" id="CHEBI:456216"/>
        <dbReference type="EC" id="2.7.11.1"/>
    </reaction>
</comment>
<keyword evidence="31" id="KW-1185">Reference proteome</keyword>
<dbReference type="PROSITE" id="PS52035">
    <property type="entry name" value="PEPTIDASE_M14"/>
    <property type="match status" value="1"/>
</dbReference>
<dbReference type="SMART" id="SM00285">
    <property type="entry name" value="PBD"/>
    <property type="match status" value="1"/>
</dbReference>
<dbReference type="InterPro" id="IPR000095">
    <property type="entry name" value="CRIB_dom"/>
</dbReference>
<comment type="cofactor">
    <cofactor evidence="1">
        <name>Zn(2+)</name>
        <dbReference type="ChEBI" id="CHEBI:29105"/>
    </cofactor>
</comment>
<dbReference type="PANTHER" id="PTHR11532">
    <property type="entry name" value="PROTEASE M14 CARBOXYPEPTIDASE"/>
    <property type="match status" value="1"/>
</dbReference>
<dbReference type="GO" id="GO:0005886">
    <property type="term" value="C:plasma membrane"/>
    <property type="evidence" value="ECO:0007669"/>
    <property type="project" value="UniProtKB-ARBA"/>
</dbReference>
<evidence type="ECO:0000256" key="7">
    <source>
        <dbReference type="ARBA" id="ARBA00022473"/>
    </source>
</evidence>
<dbReference type="Proteomes" id="UP001174909">
    <property type="component" value="Unassembled WGS sequence"/>
</dbReference>
<comment type="similarity">
    <text evidence="4 23">Belongs to the peptidase M14 family.</text>
</comment>
<keyword evidence="9" id="KW-0723">Serine/threonine-protein kinase</keyword>
<evidence type="ECO:0000313" key="30">
    <source>
        <dbReference type="EMBL" id="CAI7994443.1"/>
    </source>
</evidence>
<feature type="domain" description="CRIB" evidence="28">
    <location>
        <begin position="57"/>
        <end position="70"/>
    </location>
</feature>
<evidence type="ECO:0000256" key="11">
    <source>
        <dbReference type="ARBA" id="ARBA00022670"/>
    </source>
</evidence>
<evidence type="ECO:0000256" key="14">
    <source>
        <dbReference type="ARBA" id="ARBA00022741"/>
    </source>
</evidence>
<evidence type="ECO:0000256" key="20">
    <source>
        <dbReference type="ARBA" id="ARBA00023273"/>
    </source>
</evidence>
<dbReference type="EC" id="2.7.11.1" evidence="6"/>
<dbReference type="Pfam" id="PF00786">
    <property type="entry name" value="PBD"/>
    <property type="match status" value="1"/>
</dbReference>
<dbReference type="GO" id="GO:0005524">
    <property type="term" value="F:ATP binding"/>
    <property type="evidence" value="ECO:0007669"/>
    <property type="project" value="UniProtKB-UniRule"/>
</dbReference>
<evidence type="ECO:0000256" key="5">
    <source>
        <dbReference type="ARBA" id="ARBA00008874"/>
    </source>
</evidence>
<evidence type="ECO:0000256" key="12">
    <source>
        <dbReference type="ARBA" id="ARBA00022679"/>
    </source>
</evidence>
<feature type="domain" description="Peptidase M14" evidence="29">
    <location>
        <begin position="549"/>
        <end position="836"/>
    </location>
</feature>
<evidence type="ECO:0000256" key="16">
    <source>
        <dbReference type="ARBA" id="ARBA00022801"/>
    </source>
</evidence>
<feature type="region of interest" description="Disordered" evidence="25">
    <location>
        <begin position="132"/>
        <end position="225"/>
    </location>
</feature>
<evidence type="ECO:0000256" key="8">
    <source>
        <dbReference type="ARBA" id="ARBA00022490"/>
    </source>
</evidence>
<evidence type="ECO:0000256" key="22">
    <source>
        <dbReference type="ARBA" id="ARBA00048679"/>
    </source>
</evidence>
<dbReference type="GO" id="GO:0005829">
    <property type="term" value="C:cytosol"/>
    <property type="evidence" value="ECO:0007669"/>
    <property type="project" value="UniProtKB-ARBA"/>
</dbReference>
<dbReference type="FunFam" id="3.30.200.20:FF:000705">
    <property type="entry name" value="Non-specific serine/threonine protein kinase"/>
    <property type="match status" value="1"/>
</dbReference>
<keyword evidence="7" id="KW-0217">Developmental protein</keyword>
<feature type="compositionally biased region" description="Low complexity" evidence="25">
    <location>
        <begin position="200"/>
        <end position="213"/>
    </location>
</feature>
<evidence type="ECO:0000256" key="26">
    <source>
        <dbReference type="SAM" id="Phobius"/>
    </source>
</evidence>
<keyword evidence="18 24" id="KW-0067">ATP-binding</keyword>
<dbReference type="InterPro" id="IPR000719">
    <property type="entry name" value="Prot_kinase_dom"/>
</dbReference>
<dbReference type="GO" id="GO:0030054">
    <property type="term" value="C:cell junction"/>
    <property type="evidence" value="ECO:0007669"/>
    <property type="project" value="UniProtKB-ARBA"/>
</dbReference>
<dbReference type="InterPro" id="IPR033923">
    <property type="entry name" value="PAK_BD"/>
</dbReference>
<keyword evidence="13" id="KW-0479">Metal-binding</keyword>
<evidence type="ECO:0000256" key="9">
    <source>
        <dbReference type="ARBA" id="ARBA00022527"/>
    </source>
</evidence>
<dbReference type="InterPro" id="IPR008969">
    <property type="entry name" value="CarboxyPept-like_regulatory"/>
</dbReference>
<dbReference type="InterPro" id="IPR017441">
    <property type="entry name" value="Protein_kinase_ATP_BS"/>
</dbReference>
<feature type="transmembrane region" description="Helical" evidence="26">
    <location>
        <begin position="931"/>
        <end position="951"/>
    </location>
</feature>
<dbReference type="Pfam" id="PF00246">
    <property type="entry name" value="Peptidase_M14"/>
    <property type="match status" value="1"/>
</dbReference>
<evidence type="ECO:0000256" key="21">
    <source>
        <dbReference type="ARBA" id="ARBA00047899"/>
    </source>
</evidence>
<keyword evidence="11" id="KW-0645">Protease</keyword>
<keyword evidence="19" id="KW-0325">Glycoprotein</keyword>
<feature type="region of interest" description="Disordered" evidence="25">
    <location>
        <begin position="1"/>
        <end position="59"/>
    </location>
</feature>
<dbReference type="Gene3D" id="3.90.810.10">
    <property type="entry name" value="CRIB domain"/>
    <property type="match status" value="1"/>
</dbReference>
<dbReference type="Pfam" id="PF00069">
    <property type="entry name" value="Pkinase"/>
    <property type="match status" value="1"/>
</dbReference>
<protein>
    <recommendedName>
        <fullName evidence="6">non-specific serine/threonine protein kinase</fullName>
        <ecNumber evidence="6">2.7.11.1</ecNumber>
    </recommendedName>
</protein>
<evidence type="ECO:0000259" key="27">
    <source>
        <dbReference type="PROSITE" id="PS50011"/>
    </source>
</evidence>
<dbReference type="Gene3D" id="1.10.510.10">
    <property type="entry name" value="Transferase(Phosphotransferase) domain 1"/>
    <property type="match status" value="1"/>
</dbReference>
<evidence type="ECO:0000256" key="2">
    <source>
        <dbReference type="ARBA" id="ARBA00004316"/>
    </source>
</evidence>
<evidence type="ECO:0000256" key="23">
    <source>
        <dbReference type="PROSITE-ProRule" id="PRU01379"/>
    </source>
</evidence>
<dbReference type="GO" id="GO:0004181">
    <property type="term" value="F:metallocarboxypeptidase activity"/>
    <property type="evidence" value="ECO:0007669"/>
    <property type="project" value="InterPro"/>
</dbReference>
<dbReference type="SUPFAM" id="SSF56112">
    <property type="entry name" value="Protein kinase-like (PK-like)"/>
    <property type="match status" value="1"/>
</dbReference>
<dbReference type="PROSITE" id="PS50108">
    <property type="entry name" value="CRIB"/>
    <property type="match status" value="1"/>
</dbReference>
<evidence type="ECO:0000256" key="13">
    <source>
        <dbReference type="ARBA" id="ARBA00022723"/>
    </source>
</evidence>
<dbReference type="InterPro" id="IPR011009">
    <property type="entry name" value="Kinase-like_dom_sf"/>
</dbReference>
<dbReference type="Gene3D" id="2.60.40.1120">
    <property type="entry name" value="Carboxypeptidase-like, regulatory domain"/>
    <property type="match status" value="1"/>
</dbReference>
<evidence type="ECO:0000256" key="10">
    <source>
        <dbReference type="ARBA" id="ARBA00022645"/>
    </source>
</evidence>
<dbReference type="GO" id="GO:0016485">
    <property type="term" value="P:protein processing"/>
    <property type="evidence" value="ECO:0007669"/>
    <property type="project" value="TreeGrafter"/>
</dbReference>
<gene>
    <name evidence="30" type="ORF">GBAR_LOCUS1448</name>
</gene>
<dbReference type="SUPFAM" id="SSF49464">
    <property type="entry name" value="Carboxypeptidase regulatory domain-like"/>
    <property type="match status" value="1"/>
</dbReference>
<dbReference type="Pfam" id="PF13620">
    <property type="entry name" value="CarboxypepD_reg"/>
    <property type="match status" value="1"/>
</dbReference>
<evidence type="ECO:0000256" key="15">
    <source>
        <dbReference type="ARBA" id="ARBA00022777"/>
    </source>
</evidence>
<reference evidence="30" key="1">
    <citation type="submission" date="2023-03" db="EMBL/GenBank/DDBJ databases">
        <authorList>
            <person name="Steffen K."/>
            <person name="Cardenas P."/>
        </authorList>
    </citation>
    <scope>NUCLEOTIDE SEQUENCE</scope>
</reference>
<dbReference type="CDD" id="cd01093">
    <property type="entry name" value="CRIB_PAK_like"/>
    <property type="match status" value="1"/>
</dbReference>
<dbReference type="GO" id="GO:0016477">
    <property type="term" value="P:cell migration"/>
    <property type="evidence" value="ECO:0007669"/>
    <property type="project" value="UniProtKB-ARBA"/>
</dbReference>
<keyword evidence="14 24" id="KW-0547">Nucleotide-binding</keyword>
<evidence type="ECO:0000256" key="3">
    <source>
        <dbReference type="ARBA" id="ARBA00004496"/>
    </source>
</evidence>
<dbReference type="AlphaFoldDB" id="A0AA35QW30"/>
<dbReference type="GO" id="GO:0042995">
    <property type="term" value="C:cell projection"/>
    <property type="evidence" value="ECO:0007669"/>
    <property type="project" value="UniProtKB-SubCell"/>
</dbReference>
<keyword evidence="8" id="KW-0963">Cytoplasm</keyword>
<dbReference type="Gene3D" id="3.40.630.10">
    <property type="entry name" value="Zn peptidases"/>
    <property type="match status" value="1"/>
</dbReference>
<evidence type="ECO:0000259" key="29">
    <source>
        <dbReference type="PROSITE" id="PS52035"/>
    </source>
</evidence>
<dbReference type="PROSITE" id="PS00108">
    <property type="entry name" value="PROTEIN_KINASE_ST"/>
    <property type="match status" value="1"/>
</dbReference>
<feature type="binding site" evidence="24">
    <location>
        <position position="273"/>
    </location>
    <ligand>
        <name>ATP</name>
        <dbReference type="ChEBI" id="CHEBI:30616"/>
    </ligand>
</feature>
<comment type="catalytic activity">
    <reaction evidence="21">
        <text>L-threonyl-[protein] + ATP = O-phospho-L-threonyl-[protein] + ADP + H(+)</text>
        <dbReference type="Rhea" id="RHEA:46608"/>
        <dbReference type="Rhea" id="RHEA-COMP:11060"/>
        <dbReference type="Rhea" id="RHEA-COMP:11605"/>
        <dbReference type="ChEBI" id="CHEBI:15378"/>
        <dbReference type="ChEBI" id="CHEBI:30013"/>
        <dbReference type="ChEBI" id="CHEBI:30616"/>
        <dbReference type="ChEBI" id="CHEBI:61977"/>
        <dbReference type="ChEBI" id="CHEBI:456216"/>
        <dbReference type="EC" id="2.7.11.1"/>
    </reaction>
</comment>
<evidence type="ECO:0000259" key="28">
    <source>
        <dbReference type="PROSITE" id="PS50108"/>
    </source>
</evidence>
<evidence type="ECO:0000313" key="31">
    <source>
        <dbReference type="Proteomes" id="UP001174909"/>
    </source>
</evidence>
<organism evidence="30 31">
    <name type="scientific">Geodia barretti</name>
    <name type="common">Barrett's horny sponge</name>
    <dbReference type="NCBI Taxonomy" id="519541"/>
    <lineage>
        <taxon>Eukaryota</taxon>
        <taxon>Metazoa</taxon>
        <taxon>Porifera</taxon>
        <taxon>Demospongiae</taxon>
        <taxon>Heteroscleromorpha</taxon>
        <taxon>Tetractinellida</taxon>
        <taxon>Astrophorina</taxon>
        <taxon>Geodiidae</taxon>
        <taxon>Geodia</taxon>
    </lineage>
</organism>
<name>A0AA35QW30_GEOBA</name>
<comment type="subcellular location">
    <subcellularLocation>
        <location evidence="2">Cell projection</location>
    </subcellularLocation>
    <subcellularLocation>
        <location evidence="3">Cytoplasm</location>
    </subcellularLocation>
</comment>
<keyword evidence="17" id="KW-0862">Zinc</keyword>
<feature type="active site" description="Proton donor/acceptor" evidence="23">
    <location>
        <position position="806"/>
    </location>
</feature>
<evidence type="ECO:0000256" key="25">
    <source>
        <dbReference type="SAM" id="MobiDB-lite"/>
    </source>
</evidence>
<dbReference type="CDD" id="cd11308">
    <property type="entry name" value="Peptidase_M14NE-CP-C_like"/>
    <property type="match status" value="1"/>
</dbReference>
<dbReference type="SMART" id="SM00220">
    <property type="entry name" value="S_TKc"/>
    <property type="match status" value="1"/>
</dbReference>
<dbReference type="FunFam" id="3.40.630.10:FF:000020">
    <property type="entry name" value="Carboxypeptidase D"/>
    <property type="match status" value="1"/>
</dbReference>
<feature type="compositionally biased region" description="Pro residues" evidence="25">
    <location>
        <begin position="188"/>
        <end position="199"/>
    </location>
</feature>
<keyword evidence="10" id="KW-0121">Carboxypeptidase</keyword>
<evidence type="ECO:0000256" key="17">
    <source>
        <dbReference type="ARBA" id="ARBA00022833"/>
    </source>
</evidence>
<keyword evidence="26" id="KW-0812">Transmembrane</keyword>
<keyword evidence="26" id="KW-1133">Transmembrane helix</keyword>
<evidence type="ECO:0000256" key="4">
    <source>
        <dbReference type="ARBA" id="ARBA00005988"/>
    </source>
</evidence>
<evidence type="ECO:0000256" key="6">
    <source>
        <dbReference type="ARBA" id="ARBA00012513"/>
    </source>
</evidence>
<dbReference type="PROSITE" id="PS50011">
    <property type="entry name" value="PROTEIN_KINASE_DOM"/>
    <property type="match status" value="1"/>
</dbReference>
<dbReference type="CDD" id="cd03858">
    <property type="entry name" value="M14_CP_N-E_like"/>
    <property type="match status" value="1"/>
</dbReference>
<keyword evidence="16" id="KW-0378">Hydrolase</keyword>
<dbReference type="GO" id="GO:0005615">
    <property type="term" value="C:extracellular space"/>
    <property type="evidence" value="ECO:0007669"/>
    <property type="project" value="TreeGrafter"/>
</dbReference>
<dbReference type="EMBL" id="CASHTH010000212">
    <property type="protein sequence ID" value="CAI7994443.1"/>
    <property type="molecule type" value="Genomic_DNA"/>
</dbReference>
<dbReference type="InterPro" id="IPR000834">
    <property type="entry name" value="Peptidase_M14"/>
</dbReference>
<accession>A0AA35QW30</accession>
<evidence type="ECO:0000256" key="19">
    <source>
        <dbReference type="ARBA" id="ARBA00023180"/>
    </source>
</evidence>
<keyword evidence="26" id="KW-0472">Membrane</keyword>
<dbReference type="SUPFAM" id="SSF53187">
    <property type="entry name" value="Zn-dependent exopeptidases"/>
    <property type="match status" value="1"/>
</dbReference>
<keyword evidence="20" id="KW-0966">Cell projection</keyword>
<comment type="caution">
    <text evidence="30">The sequence shown here is derived from an EMBL/GenBank/DDBJ whole genome shotgun (WGS) entry which is preliminary data.</text>
</comment>
<dbReference type="GO" id="GO:0034329">
    <property type="term" value="P:cell junction assembly"/>
    <property type="evidence" value="ECO:0007669"/>
    <property type="project" value="UniProtKB-ARBA"/>
</dbReference>
<dbReference type="GO" id="GO:0009791">
    <property type="term" value="P:post-embryonic development"/>
    <property type="evidence" value="ECO:0007669"/>
    <property type="project" value="UniProtKB-ARBA"/>
</dbReference>
<feature type="domain" description="Protein kinase" evidence="27">
    <location>
        <begin position="244"/>
        <end position="496"/>
    </location>
</feature>
<evidence type="ECO:0000256" key="1">
    <source>
        <dbReference type="ARBA" id="ARBA00001947"/>
    </source>
</evidence>
<dbReference type="FunFam" id="1.10.510.10:FF:000011">
    <property type="entry name" value="Non-specific serine/threonine protein kinase"/>
    <property type="match status" value="1"/>
</dbReference>
<evidence type="ECO:0000256" key="18">
    <source>
        <dbReference type="ARBA" id="ARBA00022840"/>
    </source>
</evidence>
<dbReference type="InterPro" id="IPR036936">
    <property type="entry name" value="CRIB_dom_sf"/>
</dbReference>
<dbReference type="GO" id="GO:0006518">
    <property type="term" value="P:peptide metabolic process"/>
    <property type="evidence" value="ECO:0007669"/>
    <property type="project" value="TreeGrafter"/>
</dbReference>
<dbReference type="Gene3D" id="3.30.200.20">
    <property type="entry name" value="Phosphorylase Kinase, domain 1"/>
    <property type="match status" value="1"/>
</dbReference>
<keyword evidence="12" id="KW-0808">Transferase</keyword>